<dbReference type="InterPro" id="IPR005149">
    <property type="entry name" value="Tscrpt_reg_PadR_N"/>
</dbReference>
<feature type="domain" description="Transcription regulator PadR N-terminal" evidence="1">
    <location>
        <begin position="14"/>
        <end position="90"/>
    </location>
</feature>
<dbReference type="InterPro" id="IPR052509">
    <property type="entry name" value="Metal_resp_DNA-bind_regulator"/>
</dbReference>
<dbReference type="SUPFAM" id="SSF46785">
    <property type="entry name" value="Winged helix' DNA-binding domain"/>
    <property type="match status" value="1"/>
</dbReference>
<gene>
    <name evidence="2" type="ORF">AVDCRST_MAG40-1650</name>
</gene>
<dbReference type="AlphaFoldDB" id="A0A6J4L7V1"/>
<dbReference type="PANTHER" id="PTHR33169">
    <property type="entry name" value="PADR-FAMILY TRANSCRIPTIONAL REGULATOR"/>
    <property type="match status" value="1"/>
</dbReference>
<dbReference type="Pfam" id="PF03551">
    <property type="entry name" value="PadR"/>
    <property type="match status" value="1"/>
</dbReference>
<dbReference type="EMBL" id="CADCTX010000514">
    <property type="protein sequence ID" value="CAA9325097.1"/>
    <property type="molecule type" value="Genomic_DNA"/>
</dbReference>
<dbReference type="PANTHER" id="PTHR33169:SF14">
    <property type="entry name" value="TRANSCRIPTIONAL REGULATOR RV3488"/>
    <property type="match status" value="1"/>
</dbReference>
<dbReference type="Gene3D" id="1.10.10.10">
    <property type="entry name" value="Winged helix-like DNA-binding domain superfamily/Winged helix DNA-binding domain"/>
    <property type="match status" value="1"/>
</dbReference>
<organism evidence="2">
    <name type="scientific">uncultured Gemmatimonadaceae bacterium</name>
    <dbReference type="NCBI Taxonomy" id="246130"/>
    <lineage>
        <taxon>Bacteria</taxon>
        <taxon>Pseudomonadati</taxon>
        <taxon>Gemmatimonadota</taxon>
        <taxon>Gemmatimonadia</taxon>
        <taxon>Gemmatimonadales</taxon>
        <taxon>Gemmatimonadaceae</taxon>
        <taxon>environmental samples</taxon>
    </lineage>
</organism>
<evidence type="ECO:0000259" key="1">
    <source>
        <dbReference type="Pfam" id="PF03551"/>
    </source>
</evidence>
<reference evidence="2" key="1">
    <citation type="submission" date="2020-02" db="EMBL/GenBank/DDBJ databases">
        <authorList>
            <person name="Meier V. D."/>
        </authorList>
    </citation>
    <scope>NUCLEOTIDE SEQUENCE</scope>
    <source>
        <strain evidence="2">AVDCRST_MAG40</strain>
    </source>
</reference>
<evidence type="ECO:0000313" key="2">
    <source>
        <dbReference type="EMBL" id="CAA9325097.1"/>
    </source>
</evidence>
<sequence length="111" mass="11728">MTDSPLGPLELTVLLAVARLGGDTYGLAIRRDVAARTGRDRSVGAIYTTLGRLEAKGLVTSRMTEPLPVRGGRSRREFRLTGAGERALREAARVAAGVWAGVGTTITPRPA</sequence>
<accession>A0A6J4L7V1</accession>
<name>A0A6J4L7V1_9BACT</name>
<proteinExistence type="predicted"/>
<dbReference type="InterPro" id="IPR036390">
    <property type="entry name" value="WH_DNA-bd_sf"/>
</dbReference>
<dbReference type="InterPro" id="IPR036388">
    <property type="entry name" value="WH-like_DNA-bd_sf"/>
</dbReference>
<protein>
    <recommendedName>
        <fullName evidence="1">Transcription regulator PadR N-terminal domain-containing protein</fullName>
    </recommendedName>
</protein>